<dbReference type="EMBL" id="JBHUJB010000089">
    <property type="protein sequence ID" value="MFD2160738.1"/>
    <property type="molecule type" value="Genomic_DNA"/>
</dbReference>
<dbReference type="Proteomes" id="UP001597389">
    <property type="component" value="Unassembled WGS sequence"/>
</dbReference>
<dbReference type="RefSeq" id="WP_377178915.1">
    <property type="nucleotide sequence ID" value="NZ_JBHUJB010000089.1"/>
</dbReference>
<organism evidence="1 2">
    <name type="scientific">Rubritalea tangerina</name>
    <dbReference type="NCBI Taxonomy" id="430798"/>
    <lineage>
        <taxon>Bacteria</taxon>
        <taxon>Pseudomonadati</taxon>
        <taxon>Verrucomicrobiota</taxon>
        <taxon>Verrucomicrobiia</taxon>
        <taxon>Verrucomicrobiales</taxon>
        <taxon>Rubritaleaceae</taxon>
        <taxon>Rubritalea</taxon>
    </lineage>
</organism>
<proteinExistence type="predicted"/>
<reference evidence="2" key="1">
    <citation type="journal article" date="2019" name="Int. J. Syst. Evol. Microbiol.">
        <title>The Global Catalogue of Microorganisms (GCM) 10K type strain sequencing project: providing services to taxonomists for standard genome sequencing and annotation.</title>
        <authorList>
            <consortium name="The Broad Institute Genomics Platform"/>
            <consortium name="The Broad Institute Genome Sequencing Center for Infectious Disease"/>
            <person name="Wu L."/>
            <person name="Ma J."/>
        </authorList>
    </citation>
    <scope>NUCLEOTIDE SEQUENCE [LARGE SCALE GENOMIC DNA]</scope>
    <source>
        <strain evidence="2">CCUG 57942</strain>
    </source>
</reference>
<protein>
    <submittedName>
        <fullName evidence="1">Uncharacterized protein</fullName>
    </submittedName>
</protein>
<evidence type="ECO:0000313" key="2">
    <source>
        <dbReference type="Proteomes" id="UP001597389"/>
    </source>
</evidence>
<comment type="caution">
    <text evidence="1">The sequence shown here is derived from an EMBL/GenBank/DDBJ whole genome shotgun (WGS) entry which is preliminary data.</text>
</comment>
<keyword evidence="2" id="KW-1185">Reference proteome</keyword>
<evidence type="ECO:0000313" key="1">
    <source>
        <dbReference type="EMBL" id="MFD2160738.1"/>
    </source>
</evidence>
<sequence>MTSIFLVSCATEREVTYEKGGPEQFGDRYLSDVKYVVDEQGNVRPNQDKRSQFEAEGDYAGGKAYQGSAYGKEAYRSKRWGGDKNFNAQQFAGNKSGSQYQYSPHFVQQQANAQGQYSHVGGKNYGTSGYGGEVRAVDRGRNVGKPQDAATQSRRKVYAPPPIYSMDQVNGIGVDDTKAMMGR</sequence>
<accession>A0ABW4ZFE3</accession>
<name>A0ABW4ZFE3_9BACT</name>
<gene>
    <name evidence="1" type="ORF">ACFSW8_17670</name>
</gene>